<protein>
    <submittedName>
        <fullName evidence="3">Uncharacterized protein</fullName>
    </submittedName>
</protein>
<keyword evidence="4" id="KW-1185">Reference proteome</keyword>
<evidence type="ECO:0000256" key="2">
    <source>
        <dbReference type="SAM" id="SignalP"/>
    </source>
</evidence>
<organism evidence="3 4">
    <name type="scientific">Aspergillus welwitschiae</name>
    <dbReference type="NCBI Taxonomy" id="1341132"/>
    <lineage>
        <taxon>Eukaryota</taxon>
        <taxon>Fungi</taxon>
        <taxon>Dikarya</taxon>
        <taxon>Ascomycota</taxon>
        <taxon>Pezizomycotina</taxon>
        <taxon>Eurotiomycetes</taxon>
        <taxon>Eurotiomycetidae</taxon>
        <taxon>Eurotiales</taxon>
        <taxon>Aspergillaceae</taxon>
        <taxon>Aspergillus</taxon>
        <taxon>Aspergillus subgen. Circumdati</taxon>
    </lineage>
</organism>
<dbReference type="AlphaFoldDB" id="A0A3F3PKQ6"/>
<reference evidence="3 4" key="1">
    <citation type="submission" date="2018-07" db="EMBL/GenBank/DDBJ databases">
        <title>The genomes of Aspergillus section Nigri reveals drivers in fungal speciation.</title>
        <authorList>
            <consortium name="DOE Joint Genome Institute"/>
            <person name="Vesth T.C."/>
            <person name="Nybo J."/>
            <person name="Theobald S."/>
            <person name="Brandl J."/>
            <person name="Frisvad J.C."/>
            <person name="Nielsen K.F."/>
            <person name="Lyhne E.K."/>
            <person name="Kogle M.E."/>
            <person name="Kuo A."/>
            <person name="Riley R."/>
            <person name="Clum A."/>
            <person name="Nolan M."/>
            <person name="Lipzen A."/>
            <person name="Salamov A."/>
            <person name="Henrissat B."/>
            <person name="Wiebenga A."/>
            <person name="De vries R.P."/>
            <person name="Grigoriev I.V."/>
            <person name="Mortensen U.H."/>
            <person name="Andersen M.R."/>
            <person name="Baker S.E."/>
        </authorList>
    </citation>
    <scope>NUCLEOTIDE SEQUENCE [LARGE SCALE GENOMIC DNA]</scope>
    <source>
        <strain evidence="3 4">CBS 139.54b</strain>
    </source>
</reference>
<evidence type="ECO:0000256" key="1">
    <source>
        <dbReference type="SAM" id="MobiDB-lite"/>
    </source>
</evidence>
<feature type="compositionally biased region" description="Basic and acidic residues" evidence="1">
    <location>
        <begin position="121"/>
        <end position="130"/>
    </location>
</feature>
<dbReference type="Proteomes" id="UP000253729">
    <property type="component" value="Unassembled WGS sequence"/>
</dbReference>
<keyword evidence="2" id="KW-0732">Signal</keyword>
<feature type="chain" id="PRO_5017751073" evidence="2">
    <location>
        <begin position="22"/>
        <end position="294"/>
    </location>
</feature>
<dbReference type="RefSeq" id="XP_026620460.1">
    <property type="nucleotide sequence ID" value="XM_026769771.1"/>
</dbReference>
<sequence length="294" mass="32799">MIQRLMRSLFTITIFVSKLYNILFGCDCFESRCIVHTQPIGSKLSASSDASQEQQKEQLAHPPPCPNVYRPSPTSSERILLTSRQAKAKASSSSPDFSILSPFPLPLRVRDCASAPPLAHAAERHNRTTLDHTMSYTSSSRFSRSPSPAPRTRRPSPLERTSLHLRLSLLSGEKYDQESSAKEPDLRRCLSHAHIHAKSMAMVKRDIRVHIRSMGMAMDDDSDEELLDHEVLPLPPSRRSSRSSSKAAAAPRVTVSPKPSEKSSLLDKGRKCLEKLFPRKNNVHLAQSRVTVVT</sequence>
<feature type="region of interest" description="Disordered" evidence="1">
    <location>
        <begin position="45"/>
        <end position="74"/>
    </location>
</feature>
<name>A0A3F3PKQ6_9EURO</name>
<gene>
    <name evidence="3" type="ORF">BDQ94DRAFT_163582</name>
</gene>
<evidence type="ECO:0000313" key="4">
    <source>
        <dbReference type="Proteomes" id="UP000253729"/>
    </source>
</evidence>
<proteinExistence type="predicted"/>
<feature type="region of interest" description="Disordered" evidence="1">
    <location>
        <begin position="121"/>
        <end position="162"/>
    </location>
</feature>
<dbReference type="EMBL" id="KZ852090">
    <property type="protein sequence ID" value="RDH27438.1"/>
    <property type="molecule type" value="Genomic_DNA"/>
</dbReference>
<evidence type="ECO:0000313" key="3">
    <source>
        <dbReference type="EMBL" id="RDH27438.1"/>
    </source>
</evidence>
<feature type="region of interest" description="Disordered" evidence="1">
    <location>
        <begin position="233"/>
        <end position="267"/>
    </location>
</feature>
<dbReference type="GeneID" id="38138127"/>
<accession>A0A3F3PKQ6</accession>
<feature type="compositionally biased region" description="Low complexity" evidence="1">
    <location>
        <begin position="242"/>
        <end position="252"/>
    </location>
</feature>
<feature type="signal peptide" evidence="2">
    <location>
        <begin position="1"/>
        <end position="21"/>
    </location>
</feature>